<evidence type="ECO:0000256" key="1">
    <source>
        <dbReference type="SAM" id="MobiDB-lite"/>
    </source>
</evidence>
<proteinExistence type="predicted"/>
<protein>
    <submittedName>
        <fullName evidence="2">Uncharacterized protein</fullName>
    </submittedName>
</protein>
<sequence length="127" mass="14148">MLLNVAWAAGCSSSWEEKPENTSVGSLQRDVVGLGVLGLWLCIGFMEEFKLLRTAFGAAELSEWDAVAPRKPERNRKEGAGDERRDIIQANHTLRSGLQKTGISSNCHQPESKLEEEFPEFLQGREC</sequence>
<reference evidence="2 3" key="1">
    <citation type="submission" date="2019-03" db="EMBL/GenBank/DDBJ databases">
        <title>First draft genome of Liparis tanakae, snailfish: a comprehensive survey of snailfish specific genes.</title>
        <authorList>
            <person name="Kim W."/>
            <person name="Song I."/>
            <person name="Jeong J.-H."/>
            <person name="Kim D."/>
            <person name="Kim S."/>
            <person name="Ryu S."/>
            <person name="Song J.Y."/>
            <person name="Lee S.K."/>
        </authorList>
    </citation>
    <scope>NUCLEOTIDE SEQUENCE [LARGE SCALE GENOMIC DNA]</scope>
    <source>
        <tissue evidence="2">Muscle</tissue>
    </source>
</reference>
<accession>A0A4Z2I025</accession>
<dbReference type="EMBL" id="SRLO01000161">
    <property type="protein sequence ID" value="TNN70582.1"/>
    <property type="molecule type" value="Genomic_DNA"/>
</dbReference>
<organism evidence="2 3">
    <name type="scientific">Liparis tanakae</name>
    <name type="common">Tanaka's snailfish</name>
    <dbReference type="NCBI Taxonomy" id="230148"/>
    <lineage>
        <taxon>Eukaryota</taxon>
        <taxon>Metazoa</taxon>
        <taxon>Chordata</taxon>
        <taxon>Craniata</taxon>
        <taxon>Vertebrata</taxon>
        <taxon>Euteleostomi</taxon>
        <taxon>Actinopterygii</taxon>
        <taxon>Neopterygii</taxon>
        <taxon>Teleostei</taxon>
        <taxon>Neoteleostei</taxon>
        <taxon>Acanthomorphata</taxon>
        <taxon>Eupercaria</taxon>
        <taxon>Perciformes</taxon>
        <taxon>Cottioidei</taxon>
        <taxon>Cottales</taxon>
        <taxon>Liparidae</taxon>
        <taxon>Liparis</taxon>
    </lineage>
</organism>
<name>A0A4Z2I025_9TELE</name>
<evidence type="ECO:0000313" key="2">
    <source>
        <dbReference type="EMBL" id="TNN70582.1"/>
    </source>
</evidence>
<keyword evidence="3" id="KW-1185">Reference proteome</keyword>
<dbReference type="AlphaFoldDB" id="A0A4Z2I025"/>
<dbReference type="Proteomes" id="UP000314294">
    <property type="component" value="Unassembled WGS sequence"/>
</dbReference>
<comment type="caution">
    <text evidence="2">The sequence shown here is derived from an EMBL/GenBank/DDBJ whole genome shotgun (WGS) entry which is preliminary data.</text>
</comment>
<feature type="region of interest" description="Disordered" evidence="1">
    <location>
        <begin position="99"/>
        <end position="127"/>
    </location>
</feature>
<evidence type="ECO:0000313" key="3">
    <source>
        <dbReference type="Proteomes" id="UP000314294"/>
    </source>
</evidence>
<gene>
    <name evidence="2" type="ORF">EYF80_019166</name>
</gene>
<feature type="compositionally biased region" description="Polar residues" evidence="1">
    <location>
        <begin position="99"/>
        <end position="109"/>
    </location>
</feature>